<name>A0A8J7ABX5_9CYAN</name>
<feature type="transmembrane region" description="Helical" evidence="1">
    <location>
        <begin position="125"/>
        <end position="144"/>
    </location>
</feature>
<dbReference type="AlphaFoldDB" id="A0A8J7ABX5"/>
<gene>
    <name evidence="2" type="ORF">IQ241_23495</name>
</gene>
<organism evidence="2 3">
    <name type="scientific">Vasconcelosia minhoensis LEGE 07310</name>
    <dbReference type="NCBI Taxonomy" id="915328"/>
    <lineage>
        <taxon>Bacteria</taxon>
        <taxon>Bacillati</taxon>
        <taxon>Cyanobacteriota</taxon>
        <taxon>Cyanophyceae</taxon>
        <taxon>Nodosilineales</taxon>
        <taxon>Cymatolegaceae</taxon>
        <taxon>Vasconcelosia</taxon>
        <taxon>Vasconcelosia minhoensis</taxon>
    </lineage>
</organism>
<proteinExistence type="predicted"/>
<sequence length="146" mass="14843">MNSQTLGILVGGLLPALCYGIAGLFSKTSTDAGMPVGSHLVFIGLAVSSVGGIFNQVFPGKVPSAMAIVSSSTLGAIWGLGTGCVALGLIFYQAPMAKLTPLYNMNTLIGVILALILFAEWKSVNVGILLAGTFLICVGGILVARA</sequence>
<feature type="transmembrane region" description="Helical" evidence="1">
    <location>
        <begin position="37"/>
        <end position="58"/>
    </location>
</feature>
<reference evidence="2" key="1">
    <citation type="submission" date="2020-10" db="EMBL/GenBank/DDBJ databases">
        <authorList>
            <person name="Castelo-Branco R."/>
            <person name="Eusebio N."/>
            <person name="Adriana R."/>
            <person name="Vieira A."/>
            <person name="Brugerolle De Fraissinette N."/>
            <person name="Rezende De Castro R."/>
            <person name="Schneider M.P."/>
            <person name="Vasconcelos V."/>
            <person name="Leao P.N."/>
        </authorList>
    </citation>
    <scope>NUCLEOTIDE SEQUENCE</scope>
    <source>
        <strain evidence="2">LEGE 07310</strain>
    </source>
</reference>
<accession>A0A8J7ABX5</accession>
<comment type="caution">
    <text evidence="2">The sequence shown here is derived from an EMBL/GenBank/DDBJ whole genome shotgun (WGS) entry which is preliminary data.</text>
</comment>
<protein>
    <submittedName>
        <fullName evidence="2">Uncharacterized protein</fullName>
    </submittedName>
</protein>
<keyword evidence="1" id="KW-0472">Membrane</keyword>
<dbReference type="Proteomes" id="UP000636505">
    <property type="component" value="Unassembled WGS sequence"/>
</dbReference>
<evidence type="ECO:0000313" key="2">
    <source>
        <dbReference type="EMBL" id="MBE9080215.1"/>
    </source>
</evidence>
<feature type="transmembrane region" description="Helical" evidence="1">
    <location>
        <begin position="64"/>
        <end position="90"/>
    </location>
</feature>
<feature type="transmembrane region" description="Helical" evidence="1">
    <location>
        <begin position="102"/>
        <end position="119"/>
    </location>
</feature>
<dbReference type="RefSeq" id="WP_193911941.1">
    <property type="nucleotide sequence ID" value="NZ_JADEXG010000092.1"/>
</dbReference>
<keyword evidence="1" id="KW-1133">Transmembrane helix</keyword>
<evidence type="ECO:0000256" key="1">
    <source>
        <dbReference type="SAM" id="Phobius"/>
    </source>
</evidence>
<dbReference type="EMBL" id="JADEXG010000092">
    <property type="protein sequence ID" value="MBE9080215.1"/>
    <property type="molecule type" value="Genomic_DNA"/>
</dbReference>
<keyword evidence="3" id="KW-1185">Reference proteome</keyword>
<keyword evidence="1" id="KW-0812">Transmembrane</keyword>
<evidence type="ECO:0000313" key="3">
    <source>
        <dbReference type="Proteomes" id="UP000636505"/>
    </source>
</evidence>
<feature type="transmembrane region" description="Helical" evidence="1">
    <location>
        <begin position="6"/>
        <end position="25"/>
    </location>
</feature>